<dbReference type="EMBL" id="GGEC01055419">
    <property type="protein sequence ID" value="MBX35903.1"/>
    <property type="molecule type" value="Transcribed_RNA"/>
</dbReference>
<proteinExistence type="predicted"/>
<organism evidence="1">
    <name type="scientific">Rhizophora mucronata</name>
    <name type="common">Asiatic mangrove</name>
    <dbReference type="NCBI Taxonomy" id="61149"/>
    <lineage>
        <taxon>Eukaryota</taxon>
        <taxon>Viridiplantae</taxon>
        <taxon>Streptophyta</taxon>
        <taxon>Embryophyta</taxon>
        <taxon>Tracheophyta</taxon>
        <taxon>Spermatophyta</taxon>
        <taxon>Magnoliopsida</taxon>
        <taxon>eudicotyledons</taxon>
        <taxon>Gunneridae</taxon>
        <taxon>Pentapetalae</taxon>
        <taxon>rosids</taxon>
        <taxon>fabids</taxon>
        <taxon>Malpighiales</taxon>
        <taxon>Rhizophoraceae</taxon>
        <taxon>Rhizophora</taxon>
    </lineage>
</organism>
<sequence length="50" mass="5477">MSFTSSCTLPCEYHVKLGEVCSIRKLILQCNAVISAVLIDVEVHPCTDIP</sequence>
<reference evidence="1" key="1">
    <citation type="submission" date="2018-02" db="EMBL/GenBank/DDBJ databases">
        <title>Rhizophora mucronata_Transcriptome.</title>
        <authorList>
            <person name="Meera S.P."/>
            <person name="Sreeshan A."/>
            <person name="Augustine A."/>
        </authorList>
    </citation>
    <scope>NUCLEOTIDE SEQUENCE</scope>
    <source>
        <tissue evidence="1">Leaf</tissue>
    </source>
</reference>
<accession>A0A2P2N093</accession>
<protein>
    <submittedName>
        <fullName evidence="1">Uncharacterized protein</fullName>
    </submittedName>
</protein>
<name>A0A2P2N093_RHIMU</name>
<evidence type="ECO:0000313" key="1">
    <source>
        <dbReference type="EMBL" id="MBX35903.1"/>
    </source>
</evidence>
<dbReference type="AlphaFoldDB" id="A0A2P2N093"/>